<dbReference type="InterPro" id="IPR026893">
    <property type="entry name" value="Tyr/Ser_Pase_IphP-type"/>
</dbReference>
<evidence type="ECO:0000256" key="1">
    <source>
        <dbReference type="ARBA" id="ARBA00009580"/>
    </source>
</evidence>
<organism evidence="2 3">
    <name type="scientific">Clostridium tarantellae</name>
    <dbReference type="NCBI Taxonomy" id="39493"/>
    <lineage>
        <taxon>Bacteria</taxon>
        <taxon>Bacillati</taxon>
        <taxon>Bacillota</taxon>
        <taxon>Clostridia</taxon>
        <taxon>Eubacteriales</taxon>
        <taxon>Clostridiaceae</taxon>
        <taxon>Clostridium</taxon>
    </lineage>
</organism>
<accession>A0A6I1MKY5</accession>
<proteinExistence type="inferred from homology"/>
<dbReference type="Gene3D" id="3.90.190.10">
    <property type="entry name" value="Protein tyrosine phosphatase superfamily"/>
    <property type="match status" value="1"/>
</dbReference>
<dbReference type="PANTHER" id="PTHR31126:SF1">
    <property type="entry name" value="TYROSINE SPECIFIC PROTEIN PHOSPHATASES DOMAIN-CONTAINING PROTEIN"/>
    <property type="match status" value="1"/>
</dbReference>
<dbReference type="InterPro" id="IPR029021">
    <property type="entry name" value="Prot-tyrosine_phosphatase-like"/>
</dbReference>
<protein>
    <recommendedName>
        <fullName evidence="4">Protein-tyrosine-phosphatase</fullName>
    </recommendedName>
</protein>
<dbReference type="SUPFAM" id="SSF52799">
    <property type="entry name" value="(Phosphotyrosine protein) phosphatases II"/>
    <property type="match status" value="1"/>
</dbReference>
<evidence type="ECO:0000313" key="3">
    <source>
        <dbReference type="Proteomes" id="UP000430345"/>
    </source>
</evidence>
<dbReference type="PANTHER" id="PTHR31126">
    <property type="entry name" value="TYROSINE-PROTEIN PHOSPHATASE"/>
    <property type="match status" value="1"/>
</dbReference>
<dbReference type="GO" id="GO:0004721">
    <property type="term" value="F:phosphoprotein phosphatase activity"/>
    <property type="evidence" value="ECO:0007669"/>
    <property type="project" value="InterPro"/>
</dbReference>
<comment type="similarity">
    <text evidence="1">Belongs to the protein-tyrosine phosphatase family.</text>
</comment>
<reference evidence="2 3" key="1">
    <citation type="submission" date="2019-10" db="EMBL/GenBank/DDBJ databases">
        <title>The Genome Sequence of Clostridium tarantellae Isolated from Fish Brain.</title>
        <authorList>
            <person name="Bano L."/>
            <person name="Kiel M."/>
            <person name="Sales G."/>
            <person name="Doxey A.C."/>
            <person name="Mansfield M.J."/>
            <person name="Schiavone M."/>
            <person name="Rossetto O."/>
            <person name="Pirazzini M."/>
            <person name="Dobrindt U."/>
            <person name="Montecucco C."/>
        </authorList>
    </citation>
    <scope>NUCLEOTIDE SEQUENCE [LARGE SCALE GENOMIC DNA]</scope>
    <source>
        <strain evidence="2 3">DSM 3997</strain>
    </source>
</reference>
<dbReference type="AlphaFoldDB" id="A0A6I1MKY5"/>
<gene>
    <name evidence="2" type="ORF">GBZ86_03285</name>
</gene>
<evidence type="ECO:0008006" key="4">
    <source>
        <dbReference type="Google" id="ProtNLM"/>
    </source>
</evidence>
<name>A0A6I1MKY5_9CLOT</name>
<dbReference type="Pfam" id="PF13350">
    <property type="entry name" value="Y_phosphatase3"/>
    <property type="match status" value="1"/>
</dbReference>
<keyword evidence="3" id="KW-1185">Reference proteome</keyword>
<sequence>MVQRKRKKIMVEKVFNKLMVNRIDKSYLKISWQIDDKEEVSIYWNNKPIINGNEKFLINIKENEVILREPCKNERFYFILKCNGYKDDIVSEVRLPLEKLVNFRDLGGIKSKDGKKVKWGVFFRSEELKDLGKNDIEYIESLGLKTILDYRSRIGATLKKDTSIKGAKYISVPAFSIGKELESLGEGLEENFDILALLKSPKVIKAIGNPVTFASEMYKRMIFNNKAYKELMMLIQNTGNLPIDQHCTQGKDRTGVGVAILLLALGVDEELVVKDYLASNKYRKIVNDEIKQSIEKSKFSKEEVGMLDIVMKVREEYIRSSIKAMKEKYGSINMYLEKEYGLTEEKLQKLKNEYLY</sequence>
<dbReference type="Proteomes" id="UP000430345">
    <property type="component" value="Unassembled WGS sequence"/>
</dbReference>
<comment type="caution">
    <text evidence="2">The sequence shown here is derived from an EMBL/GenBank/DDBJ whole genome shotgun (WGS) entry which is preliminary data.</text>
</comment>
<dbReference type="EMBL" id="WHJC01000021">
    <property type="protein sequence ID" value="MPQ42777.1"/>
    <property type="molecule type" value="Genomic_DNA"/>
</dbReference>
<dbReference type="OrthoDB" id="9815473at2"/>
<evidence type="ECO:0000313" key="2">
    <source>
        <dbReference type="EMBL" id="MPQ42777.1"/>
    </source>
</evidence>